<dbReference type="Proteomes" id="UP001254813">
    <property type="component" value="Unassembled WGS sequence"/>
</dbReference>
<dbReference type="InterPro" id="IPR001296">
    <property type="entry name" value="Glyco_trans_1"/>
</dbReference>
<sequence length="393" mass="44303">MQVLFIANKLNMAGAGSNVSLDTIARGLSSRGHQVDILTTNVDMKNVLPDSHPYSVKSLRSTTFEDILKEIRNEISSGHQTPDIIHVFAPIISPILGYYRMHGGQIPVVGRLNSYTMFCTNNSLLDGECHKNCSMTDKIRHDDSSTKKKIAKLPFYAYSAASFPSKANYIDKYFAQSPSISKYYQEAGIESERICVISNFYNESFYQGPQVRPTRGDWSQFNILYVGRLEPEKNVSLLLRAACELPLNHTMHIVGDGSEYKKIQNMVSELNVQDKIALHGWVDHDKLPAYYSNSDIYVHPGQWPEPSGRAVLEALQYDCPIVASDIGGPQWIKGDAGSTFKSNDCSDLTEKILCLSQDKVKYQEKKEKCSNRLQDFSPKTVMDRIEQEYRSLT</sequence>
<reference evidence="3 4" key="1">
    <citation type="submission" date="2022-06" db="EMBL/GenBank/DDBJ databases">
        <title>Halogeometricum sp. a new haloarchaeum isolate from saline soil.</title>
        <authorList>
            <person name="Strakova D."/>
            <person name="Galisteo C."/>
            <person name="Sanchez-Porro C."/>
            <person name="Ventosa A."/>
        </authorList>
    </citation>
    <scope>NUCLEOTIDE SEQUENCE [LARGE SCALE GENOMIC DNA]</scope>
    <source>
        <strain evidence="4">S3BR25-2</strain>
    </source>
</reference>
<gene>
    <name evidence="3" type="ORF">NDI79_14330</name>
</gene>
<dbReference type="RefSeq" id="WP_310929229.1">
    <property type="nucleotide sequence ID" value="NZ_JAMQOQ010000003.1"/>
</dbReference>
<dbReference type="Pfam" id="PF00534">
    <property type="entry name" value="Glycos_transf_1"/>
    <property type="match status" value="1"/>
</dbReference>
<comment type="caution">
    <text evidence="3">The sequence shown here is derived from an EMBL/GenBank/DDBJ whole genome shotgun (WGS) entry which is preliminary data.</text>
</comment>
<accession>A0ABU2G3J0</accession>
<feature type="domain" description="Glycosyltransferase subfamily 4-like N-terminal" evidence="2">
    <location>
        <begin position="16"/>
        <end position="202"/>
    </location>
</feature>
<dbReference type="CDD" id="cd03801">
    <property type="entry name" value="GT4_PimA-like"/>
    <property type="match status" value="1"/>
</dbReference>
<dbReference type="InterPro" id="IPR028098">
    <property type="entry name" value="Glyco_trans_4-like_N"/>
</dbReference>
<evidence type="ECO:0000259" key="1">
    <source>
        <dbReference type="Pfam" id="PF00534"/>
    </source>
</evidence>
<organism evidence="3 4">
    <name type="scientific">Halogeometricum luteum</name>
    <dbReference type="NCBI Taxonomy" id="2950537"/>
    <lineage>
        <taxon>Archaea</taxon>
        <taxon>Methanobacteriati</taxon>
        <taxon>Methanobacteriota</taxon>
        <taxon>Stenosarchaea group</taxon>
        <taxon>Halobacteria</taxon>
        <taxon>Halobacteriales</taxon>
        <taxon>Haloferacaceae</taxon>
        <taxon>Halogeometricum</taxon>
    </lineage>
</organism>
<evidence type="ECO:0000259" key="2">
    <source>
        <dbReference type="Pfam" id="PF13439"/>
    </source>
</evidence>
<feature type="domain" description="Glycosyl transferase family 1" evidence="1">
    <location>
        <begin position="222"/>
        <end position="371"/>
    </location>
</feature>
<evidence type="ECO:0000313" key="4">
    <source>
        <dbReference type="Proteomes" id="UP001254813"/>
    </source>
</evidence>
<dbReference type="PANTHER" id="PTHR45947:SF3">
    <property type="entry name" value="SULFOQUINOVOSYL TRANSFERASE SQD2"/>
    <property type="match status" value="1"/>
</dbReference>
<dbReference type="Gene3D" id="3.40.50.2000">
    <property type="entry name" value="Glycogen Phosphorylase B"/>
    <property type="match status" value="2"/>
</dbReference>
<proteinExistence type="predicted"/>
<dbReference type="Pfam" id="PF13439">
    <property type="entry name" value="Glyco_transf_4"/>
    <property type="match status" value="1"/>
</dbReference>
<dbReference type="SUPFAM" id="SSF53756">
    <property type="entry name" value="UDP-Glycosyltransferase/glycogen phosphorylase"/>
    <property type="match status" value="1"/>
</dbReference>
<dbReference type="InterPro" id="IPR050194">
    <property type="entry name" value="Glycosyltransferase_grp1"/>
</dbReference>
<dbReference type="PANTHER" id="PTHR45947">
    <property type="entry name" value="SULFOQUINOVOSYL TRANSFERASE SQD2"/>
    <property type="match status" value="1"/>
</dbReference>
<dbReference type="EMBL" id="JAMQOQ010000003">
    <property type="protein sequence ID" value="MDS0295349.1"/>
    <property type="molecule type" value="Genomic_DNA"/>
</dbReference>
<name>A0ABU2G3J0_9EURY</name>
<protein>
    <submittedName>
        <fullName evidence="3">Glycosyltransferase family 4 protein</fullName>
    </submittedName>
</protein>
<keyword evidence="4" id="KW-1185">Reference proteome</keyword>
<evidence type="ECO:0000313" key="3">
    <source>
        <dbReference type="EMBL" id="MDS0295349.1"/>
    </source>
</evidence>